<evidence type="ECO:0000313" key="1">
    <source>
        <dbReference type="EMBL" id="MCI46624.1"/>
    </source>
</evidence>
<proteinExistence type="predicted"/>
<comment type="caution">
    <text evidence="1">The sequence shown here is derived from an EMBL/GenBank/DDBJ whole genome shotgun (WGS) entry which is preliminary data.</text>
</comment>
<organism evidence="1 2">
    <name type="scientific">Trifolium medium</name>
    <dbReference type="NCBI Taxonomy" id="97028"/>
    <lineage>
        <taxon>Eukaryota</taxon>
        <taxon>Viridiplantae</taxon>
        <taxon>Streptophyta</taxon>
        <taxon>Embryophyta</taxon>
        <taxon>Tracheophyta</taxon>
        <taxon>Spermatophyta</taxon>
        <taxon>Magnoliopsida</taxon>
        <taxon>eudicotyledons</taxon>
        <taxon>Gunneridae</taxon>
        <taxon>Pentapetalae</taxon>
        <taxon>rosids</taxon>
        <taxon>fabids</taxon>
        <taxon>Fabales</taxon>
        <taxon>Fabaceae</taxon>
        <taxon>Papilionoideae</taxon>
        <taxon>50 kb inversion clade</taxon>
        <taxon>NPAAA clade</taxon>
        <taxon>Hologalegina</taxon>
        <taxon>IRL clade</taxon>
        <taxon>Trifolieae</taxon>
        <taxon>Trifolium</taxon>
    </lineage>
</organism>
<evidence type="ECO:0000313" key="2">
    <source>
        <dbReference type="Proteomes" id="UP000265520"/>
    </source>
</evidence>
<accession>A0A392SEK4</accession>
<dbReference type="AlphaFoldDB" id="A0A392SEK4"/>
<dbReference type="EMBL" id="LXQA010360122">
    <property type="protein sequence ID" value="MCI46624.1"/>
    <property type="molecule type" value="Genomic_DNA"/>
</dbReference>
<dbReference type="Proteomes" id="UP000265520">
    <property type="component" value="Unassembled WGS sequence"/>
</dbReference>
<sequence>CGVALRITLVRICNGGGHFGSFLTGSDLVQPAPPPPREFGFVSSLCGSRAVVGSAEGESRVDLLC</sequence>
<protein>
    <submittedName>
        <fullName evidence="1">Uncharacterized protein</fullName>
    </submittedName>
</protein>
<name>A0A392SEK4_9FABA</name>
<feature type="non-terminal residue" evidence="1">
    <location>
        <position position="1"/>
    </location>
</feature>
<keyword evidence="2" id="KW-1185">Reference proteome</keyword>
<reference evidence="1 2" key="1">
    <citation type="journal article" date="2018" name="Front. Plant Sci.">
        <title>Red Clover (Trifolium pratense) and Zigzag Clover (T. medium) - A Picture of Genomic Similarities and Differences.</title>
        <authorList>
            <person name="Dluhosova J."/>
            <person name="Istvanek J."/>
            <person name="Nedelnik J."/>
            <person name="Repkova J."/>
        </authorList>
    </citation>
    <scope>NUCLEOTIDE SEQUENCE [LARGE SCALE GENOMIC DNA]</scope>
    <source>
        <strain evidence="2">cv. 10/8</strain>
        <tissue evidence="1">Leaf</tissue>
    </source>
</reference>